<dbReference type="Proteomes" id="UP000243876">
    <property type="component" value="Unassembled WGS sequence"/>
</dbReference>
<dbReference type="EMBL" id="CENE01000004">
    <property type="protein sequence ID" value="CEQ39997.1"/>
    <property type="molecule type" value="Genomic_DNA"/>
</dbReference>
<dbReference type="PANTHER" id="PTHR36423">
    <property type="entry name" value="AFR070WP"/>
    <property type="match status" value="1"/>
</dbReference>
<dbReference type="SUPFAM" id="SSF143410">
    <property type="entry name" value="DOPA-like"/>
    <property type="match status" value="1"/>
</dbReference>
<evidence type="ECO:0000256" key="1">
    <source>
        <dbReference type="SAM" id="MobiDB-lite"/>
    </source>
</evidence>
<feature type="region of interest" description="Disordered" evidence="1">
    <location>
        <begin position="16"/>
        <end position="39"/>
    </location>
</feature>
<evidence type="ECO:0000313" key="2">
    <source>
        <dbReference type="EMBL" id="CEQ39997.1"/>
    </source>
</evidence>
<proteinExistence type="predicted"/>
<dbReference type="AlphaFoldDB" id="A0A0D6EIZ5"/>
<protein>
    <submittedName>
        <fullName evidence="2">SPOSA6832_01562-mRNA-1:cds</fullName>
    </submittedName>
</protein>
<dbReference type="InterPro" id="IPR014980">
    <property type="entry name" value="DOPA_dioxygen"/>
</dbReference>
<dbReference type="Pfam" id="PF08883">
    <property type="entry name" value="DOPA_dioxygen"/>
    <property type="match status" value="1"/>
</dbReference>
<keyword evidence="3" id="KW-1185">Reference proteome</keyword>
<dbReference type="OrthoDB" id="9970095at2759"/>
<dbReference type="InterPro" id="IPR023389">
    <property type="entry name" value="DOPA-like_sf"/>
</dbReference>
<sequence length="185" mass="21025">MSLPFRDPLAALPAALPPLTEDRNADGKSLVNPPRKEGEPLSEWYERYPEELDESNNAYDFHIYYNAGVPVELEHARKLHQRVRYEFPELRVYKFWEQPLPLTFPWIAVNTFTPAQFGALFGFLTAYRGNLSVLIHPNTDDEFLDHTAKATWMGERIPLITSILRPDQPRFSGGGAALKAQANAA</sequence>
<evidence type="ECO:0000313" key="3">
    <source>
        <dbReference type="Proteomes" id="UP000243876"/>
    </source>
</evidence>
<name>A0A0D6EIZ5_SPOSA</name>
<reference evidence="3" key="1">
    <citation type="submission" date="2015-02" db="EMBL/GenBank/DDBJ databases">
        <authorList>
            <person name="Gon?alves P."/>
        </authorList>
    </citation>
    <scope>NUCLEOTIDE SEQUENCE [LARGE SCALE GENOMIC DNA]</scope>
</reference>
<accession>A0A0D6EIZ5</accession>
<dbReference type="Gene3D" id="3.30.70.1240">
    <property type="entry name" value="DOPA-like domains"/>
    <property type="match status" value="1"/>
</dbReference>
<gene>
    <name evidence="2" type="primary">SPOSA6832_01562</name>
</gene>
<organism evidence="2 3">
    <name type="scientific">Sporidiobolus salmonicolor</name>
    <name type="common">Yeast-like fungus</name>
    <name type="synonym">Sporobolomyces salmonicolor</name>
    <dbReference type="NCBI Taxonomy" id="5005"/>
    <lineage>
        <taxon>Eukaryota</taxon>
        <taxon>Fungi</taxon>
        <taxon>Dikarya</taxon>
        <taxon>Basidiomycota</taxon>
        <taxon>Pucciniomycotina</taxon>
        <taxon>Microbotryomycetes</taxon>
        <taxon>Sporidiobolales</taxon>
        <taxon>Sporidiobolaceae</taxon>
        <taxon>Sporobolomyces</taxon>
    </lineage>
</organism>
<dbReference type="PANTHER" id="PTHR36423:SF2">
    <property type="entry name" value="AFR070WP"/>
    <property type="match status" value="1"/>
</dbReference>
<feature type="non-terminal residue" evidence="2">
    <location>
        <position position="1"/>
    </location>
</feature>